<reference evidence="2 3" key="1">
    <citation type="submission" date="2019-08" db="EMBL/GenBank/DDBJ databases">
        <title>The genome sequence of a newly discovered highly antifungal drug resistant Aspergillus species, Aspergillus tanneri NIH 1004.</title>
        <authorList>
            <person name="Mounaud S."/>
            <person name="Singh I."/>
            <person name="Joardar V."/>
            <person name="Pakala S."/>
            <person name="Pakala S."/>
            <person name="Venepally P."/>
            <person name="Chung J.K."/>
            <person name="Losada L."/>
            <person name="Nierman W.C."/>
        </authorList>
    </citation>
    <scope>NUCLEOTIDE SEQUENCE [LARGE SCALE GENOMIC DNA]</scope>
    <source>
        <strain evidence="2 3">NIH1004</strain>
    </source>
</reference>
<dbReference type="SUPFAM" id="SSF51735">
    <property type="entry name" value="NAD(P)-binding Rossmann-fold domains"/>
    <property type="match status" value="1"/>
</dbReference>
<dbReference type="GeneID" id="54331800"/>
<protein>
    <recommendedName>
        <fullName evidence="1">6-phosphogluconate dehydrogenase NADP-binding domain-containing protein</fullName>
    </recommendedName>
</protein>
<dbReference type="PANTHER" id="PTHR43060:SF17">
    <property type="entry name" value="L-THREONATE DEHYDROGENASE"/>
    <property type="match status" value="1"/>
</dbReference>
<dbReference type="Pfam" id="PF03446">
    <property type="entry name" value="NAD_binding_2"/>
    <property type="match status" value="1"/>
</dbReference>
<proteinExistence type="predicted"/>
<evidence type="ECO:0000313" key="3">
    <source>
        <dbReference type="Proteomes" id="UP000324241"/>
    </source>
</evidence>
<dbReference type="Gene3D" id="3.40.50.720">
    <property type="entry name" value="NAD(P)-binding Rossmann-like Domain"/>
    <property type="match status" value="1"/>
</dbReference>
<feature type="domain" description="6-phosphogluconate dehydrogenase NADP-binding" evidence="1">
    <location>
        <begin position="7"/>
        <end position="85"/>
    </location>
</feature>
<dbReference type="OrthoDB" id="48988at2759"/>
<accession>A0A5M9MKF6</accession>
<dbReference type="RefSeq" id="XP_033424250.1">
    <property type="nucleotide sequence ID" value="XM_033573698.1"/>
</dbReference>
<evidence type="ECO:0000313" key="2">
    <source>
        <dbReference type="EMBL" id="KAA8644889.1"/>
    </source>
</evidence>
<organism evidence="2 3">
    <name type="scientific">Aspergillus tanneri</name>
    <dbReference type="NCBI Taxonomy" id="1220188"/>
    <lineage>
        <taxon>Eukaryota</taxon>
        <taxon>Fungi</taxon>
        <taxon>Dikarya</taxon>
        <taxon>Ascomycota</taxon>
        <taxon>Pezizomycotina</taxon>
        <taxon>Eurotiomycetes</taxon>
        <taxon>Eurotiomycetidae</taxon>
        <taxon>Eurotiales</taxon>
        <taxon>Aspergillaceae</taxon>
        <taxon>Aspergillus</taxon>
        <taxon>Aspergillus subgen. Circumdati</taxon>
    </lineage>
</organism>
<dbReference type="PANTHER" id="PTHR43060">
    <property type="entry name" value="3-HYDROXYISOBUTYRATE DEHYDROGENASE-LIKE 1, MITOCHONDRIAL-RELATED"/>
    <property type="match status" value="1"/>
</dbReference>
<dbReference type="EMBL" id="QUQM01000006">
    <property type="protein sequence ID" value="KAA8644889.1"/>
    <property type="molecule type" value="Genomic_DNA"/>
</dbReference>
<name>A0A5M9MKF6_9EURO</name>
<dbReference type="AlphaFoldDB" id="A0A5M9MKF6"/>
<dbReference type="Proteomes" id="UP000324241">
    <property type="component" value="Unassembled WGS sequence"/>
</dbReference>
<evidence type="ECO:0000259" key="1">
    <source>
        <dbReference type="Pfam" id="PF03446"/>
    </source>
</evidence>
<comment type="caution">
    <text evidence="2">The sequence shown here is derived from an EMBL/GenBank/DDBJ whole genome shotgun (WGS) entry which is preliminary data.</text>
</comment>
<dbReference type="InterPro" id="IPR006115">
    <property type="entry name" value="6PGDH_NADP-bd"/>
</dbReference>
<sequence>MSKPSVGFVGAMGFGMATHLVSEGYSVTGFDIFPASVQRFHAAGGIPALSLRESVEDKPYYVYMVASASHVQSVLFAEEGIVQYILPLSKPKRPPQNATLLLVPPSHRNYTRAAAATSKRATGDSV</sequence>
<gene>
    <name evidence="2" type="ORF">ATNIH1004_009098</name>
</gene>
<dbReference type="InterPro" id="IPR036291">
    <property type="entry name" value="NAD(P)-bd_dom_sf"/>
</dbReference>
<dbReference type="VEuPathDB" id="FungiDB:EYZ11_012484"/>
<dbReference type="GO" id="GO:0050661">
    <property type="term" value="F:NADP binding"/>
    <property type="evidence" value="ECO:0007669"/>
    <property type="project" value="InterPro"/>
</dbReference>